<feature type="domain" description="C2H2-type" evidence="12">
    <location>
        <begin position="480"/>
        <end position="509"/>
    </location>
</feature>
<evidence type="ECO:0000256" key="10">
    <source>
        <dbReference type="SAM" id="Coils"/>
    </source>
</evidence>
<evidence type="ECO:0000256" key="5">
    <source>
        <dbReference type="ARBA" id="ARBA00022833"/>
    </source>
</evidence>
<evidence type="ECO:0000256" key="2">
    <source>
        <dbReference type="ARBA" id="ARBA00022723"/>
    </source>
</evidence>
<dbReference type="GO" id="GO:0000082">
    <property type="term" value="P:G1/S transition of mitotic cell cycle"/>
    <property type="evidence" value="ECO:0007669"/>
    <property type="project" value="EnsemblFungi"/>
</dbReference>
<keyword evidence="8" id="KW-0539">Nucleus</keyword>
<accession>G0VCV3</accession>
<feature type="region of interest" description="Disordered" evidence="11">
    <location>
        <begin position="337"/>
        <end position="379"/>
    </location>
</feature>
<evidence type="ECO:0000256" key="4">
    <source>
        <dbReference type="ARBA" id="ARBA00022771"/>
    </source>
</evidence>
<dbReference type="PANTHER" id="PTHR19818:SF144">
    <property type="entry name" value="METALLOTHIONEIN EXPRESSION ACTIVATOR-RELATED"/>
    <property type="match status" value="1"/>
</dbReference>
<dbReference type="PANTHER" id="PTHR19818">
    <property type="entry name" value="ZINC FINGER PROTEIN ZIC AND GLI"/>
    <property type="match status" value="1"/>
</dbReference>
<organism evidence="13 14">
    <name type="scientific">Naumovozyma castellii</name>
    <name type="common">Yeast</name>
    <name type="synonym">Saccharomyces castellii</name>
    <dbReference type="NCBI Taxonomy" id="27288"/>
    <lineage>
        <taxon>Eukaryota</taxon>
        <taxon>Fungi</taxon>
        <taxon>Dikarya</taxon>
        <taxon>Ascomycota</taxon>
        <taxon>Saccharomycotina</taxon>
        <taxon>Saccharomycetes</taxon>
        <taxon>Saccharomycetales</taxon>
        <taxon>Saccharomycetaceae</taxon>
        <taxon>Naumovozyma</taxon>
    </lineage>
</organism>
<evidence type="ECO:0000256" key="6">
    <source>
        <dbReference type="ARBA" id="ARBA00023015"/>
    </source>
</evidence>
<dbReference type="Gene3D" id="3.30.160.60">
    <property type="entry name" value="Classic Zinc Finger"/>
    <property type="match status" value="2"/>
</dbReference>
<dbReference type="GO" id="GO:0000122">
    <property type="term" value="P:negative regulation of transcription by RNA polymerase II"/>
    <property type="evidence" value="ECO:0007669"/>
    <property type="project" value="EnsemblFungi"/>
</dbReference>
<dbReference type="OMA" id="FQHTPTK"/>
<dbReference type="GO" id="GO:0045944">
    <property type="term" value="P:positive regulation of transcription by RNA polymerase II"/>
    <property type="evidence" value="ECO:0007669"/>
    <property type="project" value="EnsemblFungi"/>
</dbReference>
<dbReference type="KEGG" id="ncs:NCAS_0C03240"/>
<feature type="region of interest" description="Disordered" evidence="11">
    <location>
        <begin position="529"/>
        <end position="573"/>
    </location>
</feature>
<dbReference type="OrthoDB" id="3437960at2759"/>
<dbReference type="SUPFAM" id="SSF57667">
    <property type="entry name" value="beta-beta-alpha zinc fingers"/>
    <property type="match status" value="1"/>
</dbReference>
<dbReference type="GO" id="GO:0005634">
    <property type="term" value="C:nucleus"/>
    <property type="evidence" value="ECO:0007669"/>
    <property type="project" value="UniProtKB-SubCell"/>
</dbReference>
<dbReference type="RefSeq" id="XP_003675679.1">
    <property type="nucleotide sequence ID" value="XM_003675631.1"/>
</dbReference>
<gene>
    <name evidence="13" type="primary">NCAS0C03240</name>
    <name evidence="13" type="ordered locus">NCAS_0C03240</name>
</gene>
<reference key="2">
    <citation type="submission" date="2011-08" db="EMBL/GenBank/DDBJ databases">
        <title>Genome sequence of Naumovozyma castellii.</title>
        <authorList>
            <person name="Gordon J.L."/>
            <person name="Armisen D."/>
            <person name="Proux-Wera E."/>
            <person name="OhEigeartaigh S.S."/>
            <person name="Byrne K.P."/>
            <person name="Wolfe K.H."/>
        </authorList>
    </citation>
    <scope>NUCLEOTIDE SEQUENCE</scope>
    <source>
        <strain>Type strain:CBS 4309</strain>
    </source>
</reference>
<dbReference type="STRING" id="1064592.G0VCV3"/>
<dbReference type="GO" id="GO:0005829">
    <property type="term" value="C:cytosol"/>
    <property type="evidence" value="ECO:0007669"/>
    <property type="project" value="EnsemblFungi"/>
</dbReference>
<feature type="region of interest" description="Disordered" evidence="11">
    <location>
        <begin position="226"/>
        <end position="250"/>
    </location>
</feature>
<feature type="domain" description="C2H2-type" evidence="12">
    <location>
        <begin position="510"/>
        <end position="539"/>
    </location>
</feature>
<dbReference type="InterPro" id="IPR050329">
    <property type="entry name" value="GLI_C2H2-zinc-finger"/>
</dbReference>
<proteinExistence type="predicted"/>
<feature type="compositionally biased region" description="Low complexity" evidence="11">
    <location>
        <begin position="13"/>
        <end position="26"/>
    </location>
</feature>
<evidence type="ECO:0000256" key="9">
    <source>
        <dbReference type="PROSITE-ProRule" id="PRU00042"/>
    </source>
</evidence>
<feature type="region of interest" description="Disordered" evidence="11">
    <location>
        <begin position="262"/>
        <end position="318"/>
    </location>
</feature>
<sequence length="620" mass="70254">MEQPLPQESWGQLNPADLLNNPNDNNVTDMYLNTSALPNRGQDYKLQQLDDDAFNDLFDSNYSNIDNLLSQELKDLDIPLIPLNNNNDNDNFNWNQLSLDMNNNNTHQYNKSMSSHKRGPSGTAIFGFLNHNKNLSISSNQQNFLDLSRDPNLAAMNASMKDTATTTTPNAMISQTLFKQQEELRLALEQQKEVNKKLELQLRENQLQQEKLQKVLMEQEMVAQQLVQNSSSPPPPQQGYNTPSSKIRKNPADDALIVTSNSMNGKYQFPPPSMVSPPMSTASMDGSPMRRGRSQMRPRLQNSPTTTSSRNNDTSPENLLATTNYFQRLNDERSFPDALNSPLYVPPPPPAPLKDISSFHPLTPRTQLTHHSPFHNKKDSVISTVSTIPQDENDTPSPEQPHFNILPTIPGSSENTPQKSNPTTTNHYLPQKHTFQHNTPVKQQQRTPIKTSPTRITNKPSTLPRGTIDLYVKELPDKLFECLYEDCGKIFKRRYNVRSHIQTHLEDKPYACDFPGCEKAFVRNHDLVRHKKSHANRTSSPQKRVQKDHSNEGTQSNNTSPVKEAIQRDKDGSIMLKMQDQLRDEMEKYGFLRPPSSAANTNLVLTPSPERVPPSLYSSD</sequence>
<dbReference type="PROSITE" id="PS00028">
    <property type="entry name" value="ZINC_FINGER_C2H2_1"/>
    <property type="match status" value="2"/>
</dbReference>
<evidence type="ECO:0000313" key="14">
    <source>
        <dbReference type="Proteomes" id="UP000001640"/>
    </source>
</evidence>
<evidence type="ECO:0000256" key="11">
    <source>
        <dbReference type="SAM" id="MobiDB-lite"/>
    </source>
</evidence>
<feature type="compositionally biased region" description="Polar residues" evidence="11">
    <location>
        <begin position="300"/>
        <end position="318"/>
    </location>
</feature>
<keyword evidence="5" id="KW-0862">Zinc</keyword>
<dbReference type="GO" id="GO:2001043">
    <property type="term" value="P:positive regulation of septum digestion after cytokinesis"/>
    <property type="evidence" value="ECO:0007669"/>
    <property type="project" value="EnsemblFungi"/>
</dbReference>
<comment type="subcellular location">
    <subcellularLocation>
        <location evidence="1">Nucleus</location>
    </subcellularLocation>
</comment>
<evidence type="ECO:0000256" key="8">
    <source>
        <dbReference type="ARBA" id="ARBA00023242"/>
    </source>
</evidence>
<feature type="region of interest" description="Disordered" evidence="11">
    <location>
        <begin position="1"/>
        <end position="30"/>
    </location>
</feature>
<keyword evidence="2" id="KW-0479">Metal-binding</keyword>
<evidence type="ECO:0000259" key="12">
    <source>
        <dbReference type="PROSITE" id="PS50157"/>
    </source>
</evidence>
<feature type="region of interest" description="Disordered" evidence="11">
    <location>
        <begin position="437"/>
        <end position="462"/>
    </location>
</feature>
<keyword evidence="10" id="KW-0175">Coiled coil</keyword>
<reference evidence="13 14" key="1">
    <citation type="journal article" date="2011" name="Proc. Natl. Acad. Sci. U.S.A.">
        <title>Evolutionary erosion of yeast sex chromosomes by mating-type switching accidents.</title>
        <authorList>
            <person name="Gordon J.L."/>
            <person name="Armisen D."/>
            <person name="Proux-Wera E."/>
            <person name="Oheigeartaigh S.S."/>
            <person name="Byrne K.P."/>
            <person name="Wolfe K.H."/>
        </authorList>
    </citation>
    <scope>NUCLEOTIDE SEQUENCE [LARGE SCALE GENOMIC DNA]</scope>
    <source>
        <strain evidence="14">ATCC 76901 / BCRC 22586 / CBS 4309 / NBRC 1992 / NRRL Y-12630</strain>
    </source>
</reference>
<feature type="compositionally biased region" description="Polar residues" evidence="11">
    <location>
        <begin position="437"/>
        <end position="461"/>
    </location>
</feature>
<feature type="region of interest" description="Disordered" evidence="11">
    <location>
        <begin position="586"/>
        <end position="620"/>
    </location>
</feature>
<keyword evidence="7" id="KW-0804">Transcription</keyword>
<dbReference type="GeneID" id="96902896"/>
<dbReference type="eggNOG" id="KOG1721">
    <property type="taxonomic scope" value="Eukaryota"/>
</dbReference>
<feature type="coiled-coil region" evidence="10">
    <location>
        <begin position="181"/>
        <end position="220"/>
    </location>
</feature>
<evidence type="ECO:0000313" key="13">
    <source>
        <dbReference type="EMBL" id="CCC69314.1"/>
    </source>
</evidence>
<keyword evidence="6" id="KW-0805">Transcription regulation</keyword>
<dbReference type="InParanoid" id="G0VCV3"/>
<dbReference type="Proteomes" id="UP000001640">
    <property type="component" value="Chromosome 3"/>
</dbReference>
<dbReference type="GO" id="GO:0060196">
    <property type="term" value="P:positive regulation of antisense RNA transcription"/>
    <property type="evidence" value="ECO:0007669"/>
    <property type="project" value="EnsemblFungi"/>
</dbReference>
<dbReference type="AlphaFoldDB" id="G0VCV3"/>
<dbReference type="SMART" id="SM00355">
    <property type="entry name" value="ZnF_C2H2"/>
    <property type="match status" value="2"/>
</dbReference>
<dbReference type="GO" id="GO:0000981">
    <property type="term" value="F:DNA-binding transcription factor activity, RNA polymerase II-specific"/>
    <property type="evidence" value="ECO:0007669"/>
    <property type="project" value="EnsemblFungi"/>
</dbReference>
<keyword evidence="3" id="KW-0677">Repeat</keyword>
<dbReference type="FunFam" id="3.30.160.60:FF:001752">
    <property type="entry name" value="Transcriptional factor SWI5"/>
    <property type="match status" value="1"/>
</dbReference>
<evidence type="ECO:0000256" key="7">
    <source>
        <dbReference type="ARBA" id="ARBA00023163"/>
    </source>
</evidence>
<evidence type="ECO:0000256" key="1">
    <source>
        <dbReference type="ARBA" id="ARBA00004123"/>
    </source>
</evidence>
<keyword evidence="14" id="KW-1185">Reference proteome</keyword>
<name>G0VCV3_NAUCA</name>
<dbReference type="HOGENOM" id="CLU_021006_0_0_1"/>
<dbReference type="InterPro" id="IPR036236">
    <property type="entry name" value="Znf_C2H2_sf"/>
</dbReference>
<dbReference type="GO" id="GO:0000978">
    <property type="term" value="F:RNA polymerase II cis-regulatory region sequence-specific DNA binding"/>
    <property type="evidence" value="ECO:0007669"/>
    <property type="project" value="UniProtKB-ARBA"/>
</dbReference>
<dbReference type="FunCoup" id="G0VCV3">
    <property type="interactions" value="661"/>
</dbReference>
<evidence type="ECO:0000256" key="3">
    <source>
        <dbReference type="ARBA" id="ARBA00022737"/>
    </source>
</evidence>
<dbReference type="FunFam" id="3.30.160.60:FF:000125">
    <property type="entry name" value="Putative zinc finger protein 143"/>
    <property type="match status" value="1"/>
</dbReference>
<dbReference type="GO" id="GO:0008270">
    <property type="term" value="F:zinc ion binding"/>
    <property type="evidence" value="ECO:0007669"/>
    <property type="project" value="UniProtKB-KW"/>
</dbReference>
<dbReference type="PROSITE" id="PS50157">
    <property type="entry name" value="ZINC_FINGER_C2H2_2"/>
    <property type="match status" value="2"/>
</dbReference>
<keyword evidence="4 9" id="KW-0863">Zinc-finger</keyword>
<dbReference type="InterPro" id="IPR013087">
    <property type="entry name" value="Znf_C2H2_type"/>
</dbReference>
<dbReference type="Pfam" id="PF00096">
    <property type="entry name" value="zf-C2H2"/>
    <property type="match status" value="2"/>
</dbReference>
<feature type="compositionally biased region" description="Polar residues" evidence="11">
    <location>
        <begin position="552"/>
        <end position="561"/>
    </location>
</feature>
<dbReference type="EMBL" id="HE576754">
    <property type="protein sequence ID" value="CCC69314.1"/>
    <property type="molecule type" value="Genomic_DNA"/>
</dbReference>
<protein>
    <recommendedName>
        <fullName evidence="12">C2H2-type domain-containing protein</fullName>
    </recommendedName>
</protein>